<feature type="non-terminal residue" evidence="1">
    <location>
        <position position="109"/>
    </location>
</feature>
<organism evidence="1 2">
    <name type="scientific">Nesidiocoris tenuis</name>
    <dbReference type="NCBI Taxonomy" id="355587"/>
    <lineage>
        <taxon>Eukaryota</taxon>
        <taxon>Metazoa</taxon>
        <taxon>Ecdysozoa</taxon>
        <taxon>Arthropoda</taxon>
        <taxon>Hexapoda</taxon>
        <taxon>Insecta</taxon>
        <taxon>Pterygota</taxon>
        <taxon>Neoptera</taxon>
        <taxon>Paraneoptera</taxon>
        <taxon>Hemiptera</taxon>
        <taxon>Heteroptera</taxon>
        <taxon>Panheteroptera</taxon>
        <taxon>Cimicomorpha</taxon>
        <taxon>Miridae</taxon>
        <taxon>Dicyphina</taxon>
        <taxon>Nesidiocoris</taxon>
    </lineage>
</organism>
<gene>
    <name evidence="1" type="ORF">NTEN_LOCUS18067</name>
</gene>
<evidence type="ECO:0000313" key="2">
    <source>
        <dbReference type="Proteomes" id="UP000479000"/>
    </source>
</evidence>
<dbReference type="AlphaFoldDB" id="A0A6H5HAN9"/>
<accession>A0A6H5HAN9</accession>
<name>A0A6H5HAN9_9HEMI</name>
<sequence length="109" mass="12006">MAKKTCTQRGYVLPDSREGTQVLCPEISPLLTSEGLLQAFPAPGLSRHQYAHCEIPRTHSANCLTFAYDNPRGPAGLLRNVKHVACYHEPGCSAVMRLPHHGFTNPVIR</sequence>
<proteinExistence type="predicted"/>
<evidence type="ECO:0000313" key="1">
    <source>
        <dbReference type="EMBL" id="CAB0013456.1"/>
    </source>
</evidence>
<keyword evidence="2" id="KW-1185">Reference proteome</keyword>
<reference evidence="1 2" key="1">
    <citation type="submission" date="2020-02" db="EMBL/GenBank/DDBJ databases">
        <authorList>
            <person name="Ferguson B K."/>
        </authorList>
    </citation>
    <scope>NUCLEOTIDE SEQUENCE [LARGE SCALE GENOMIC DNA]</scope>
</reference>
<dbReference type="EMBL" id="CADCXU010026744">
    <property type="protein sequence ID" value="CAB0013456.1"/>
    <property type="molecule type" value="Genomic_DNA"/>
</dbReference>
<protein>
    <submittedName>
        <fullName evidence="1">Uncharacterized protein</fullName>
    </submittedName>
</protein>
<dbReference type="Proteomes" id="UP000479000">
    <property type="component" value="Unassembled WGS sequence"/>
</dbReference>